<gene>
    <name evidence="2" type="primary">TY3B-I_242</name>
    <name evidence="2" type="ORF">NPIL_202551</name>
</gene>
<reference evidence="2" key="1">
    <citation type="submission" date="2020-08" db="EMBL/GenBank/DDBJ databases">
        <title>Multicomponent nature underlies the extraordinary mechanical properties of spider dragline silk.</title>
        <authorList>
            <person name="Kono N."/>
            <person name="Nakamura H."/>
            <person name="Mori M."/>
            <person name="Yoshida Y."/>
            <person name="Ohtoshi R."/>
            <person name="Malay A.D."/>
            <person name="Moran D.A.P."/>
            <person name="Tomita M."/>
            <person name="Numata K."/>
            <person name="Arakawa K."/>
        </authorList>
    </citation>
    <scope>NUCLEOTIDE SEQUENCE</scope>
</reference>
<dbReference type="InterPro" id="IPR055469">
    <property type="entry name" value="DUF7041"/>
</dbReference>
<dbReference type="PANTHER" id="PTHR33327">
    <property type="entry name" value="ENDONUCLEASE"/>
    <property type="match status" value="1"/>
</dbReference>
<proteinExistence type="predicted"/>
<accession>A0A8X6TBQ6</accession>
<dbReference type="Pfam" id="PF23055">
    <property type="entry name" value="DUF7041"/>
    <property type="match status" value="1"/>
</dbReference>
<sequence length="166" mass="19670">MLNFEPQNLHFYSITVFHSEDTDLDTKQCASISCVAFKAPQFWEEEPELWFYQIESLFIMAAISSESTKFHVVVDALSSNVLSLVKDIIKNPPKMEAYKTLKDRVRKHFTLSRSSRLNLLRRYLQLDDKRLPFLLNEMRMQLLETWRMISSNFYRYKGSLLTCNKL</sequence>
<dbReference type="AlphaFoldDB" id="A0A8X6TBQ6"/>
<comment type="caution">
    <text evidence="2">The sequence shown here is derived from an EMBL/GenBank/DDBJ whole genome shotgun (WGS) entry which is preliminary data.</text>
</comment>
<name>A0A8X6TBQ6_NEPPI</name>
<keyword evidence="3" id="KW-1185">Reference proteome</keyword>
<evidence type="ECO:0000313" key="2">
    <source>
        <dbReference type="EMBL" id="GFS90862.1"/>
    </source>
</evidence>
<evidence type="ECO:0000313" key="3">
    <source>
        <dbReference type="Proteomes" id="UP000887013"/>
    </source>
</evidence>
<dbReference type="Proteomes" id="UP000887013">
    <property type="component" value="Unassembled WGS sequence"/>
</dbReference>
<evidence type="ECO:0000259" key="1">
    <source>
        <dbReference type="Pfam" id="PF23055"/>
    </source>
</evidence>
<dbReference type="EMBL" id="BMAW01099608">
    <property type="protein sequence ID" value="GFS90862.1"/>
    <property type="molecule type" value="Genomic_DNA"/>
</dbReference>
<organism evidence="2 3">
    <name type="scientific">Nephila pilipes</name>
    <name type="common">Giant wood spider</name>
    <name type="synonym">Nephila maculata</name>
    <dbReference type="NCBI Taxonomy" id="299642"/>
    <lineage>
        <taxon>Eukaryota</taxon>
        <taxon>Metazoa</taxon>
        <taxon>Ecdysozoa</taxon>
        <taxon>Arthropoda</taxon>
        <taxon>Chelicerata</taxon>
        <taxon>Arachnida</taxon>
        <taxon>Araneae</taxon>
        <taxon>Araneomorphae</taxon>
        <taxon>Entelegynae</taxon>
        <taxon>Araneoidea</taxon>
        <taxon>Nephilidae</taxon>
        <taxon>Nephila</taxon>
    </lineage>
</organism>
<dbReference type="OrthoDB" id="6260718at2759"/>
<feature type="domain" description="DUF7041" evidence="1">
    <location>
        <begin position="40"/>
        <end position="118"/>
    </location>
</feature>
<protein>
    <submittedName>
        <fullName evidence="2">Transposon Ty3-I Gag-Pol polyprotein</fullName>
    </submittedName>
</protein>
<dbReference type="PANTHER" id="PTHR33327:SF3">
    <property type="entry name" value="RNA-DIRECTED DNA POLYMERASE"/>
    <property type="match status" value="1"/>
</dbReference>